<feature type="region of interest" description="Disordered" evidence="1">
    <location>
        <begin position="97"/>
        <end position="136"/>
    </location>
</feature>
<reference evidence="2 3" key="1">
    <citation type="journal article" date="2023" name="Plants (Basel)">
        <title>Bridging the Gap: Combining Genomics and Transcriptomics Approaches to Understand Stylosanthes scabra, an Orphan Legume from the Brazilian Caatinga.</title>
        <authorList>
            <person name="Ferreira-Neto J.R.C."/>
            <person name="da Silva M.D."/>
            <person name="Binneck E."/>
            <person name="de Melo N.F."/>
            <person name="da Silva R.H."/>
            <person name="de Melo A.L.T.M."/>
            <person name="Pandolfi V."/>
            <person name="Bustamante F.O."/>
            <person name="Brasileiro-Vidal A.C."/>
            <person name="Benko-Iseppon A.M."/>
        </authorList>
    </citation>
    <scope>NUCLEOTIDE SEQUENCE [LARGE SCALE GENOMIC DNA]</scope>
    <source>
        <tissue evidence="2">Leaves</tissue>
    </source>
</reference>
<dbReference type="Proteomes" id="UP001341840">
    <property type="component" value="Unassembled WGS sequence"/>
</dbReference>
<evidence type="ECO:0000313" key="2">
    <source>
        <dbReference type="EMBL" id="MED6219174.1"/>
    </source>
</evidence>
<accession>A0ABU6ZA75</accession>
<evidence type="ECO:0000256" key="1">
    <source>
        <dbReference type="SAM" id="MobiDB-lite"/>
    </source>
</evidence>
<organism evidence="2 3">
    <name type="scientific">Stylosanthes scabra</name>
    <dbReference type="NCBI Taxonomy" id="79078"/>
    <lineage>
        <taxon>Eukaryota</taxon>
        <taxon>Viridiplantae</taxon>
        <taxon>Streptophyta</taxon>
        <taxon>Embryophyta</taxon>
        <taxon>Tracheophyta</taxon>
        <taxon>Spermatophyta</taxon>
        <taxon>Magnoliopsida</taxon>
        <taxon>eudicotyledons</taxon>
        <taxon>Gunneridae</taxon>
        <taxon>Pentapetalae</taxon>
        <taxon>rosids</taxon>
        <taxon>fabids</taxon>
        <taxon>Fabales</taxon>
        <taxon>Fabaceae</taxon>
        <taxon>Papilionoideae</taxon>
        <taxon>50 kb inversion clade</taxon>
        <taxon>dalbergioids sensu lato</taxon>
        <taxon>Dalbergieae</taxon>
        <taxon>Pterocarpus clade</taxon>
        <taxon>Stylosanthes</taxon>
    </lineage>
</organism>
<comment type="caution">
    <text evidence="2">The sequence shown here is derived from an EMBL/GenBank/DDBJ whole genome shotgun (WGS) entry which is preliminary data.</text>
</comment>
<feature type="compositionally biased region" description="Basic and acidic residues" evidence="1">
    <location>
        <begin position="121"/>
        <end position="136"/>
    </location>
</feature>
<name>A0ABU6ZA75_9FABA</name>
<gene>
    <name evidence="2" type="ORF">PIB30_033382</name>
</gene>
<keyword evidence="3" id="KW-1185">Reference proteome</keyword>
<feature type="region of interest" description="Disordered" evidence="1">
    <location>
        <begin position="20"/>
        <end position="60"/>
    </location>
</feature>
<sequence length="136" mass="15264">MKCDPLEFCDCQKPWTSQWSTSDLEEKAKAKRISKKKRVEKDDDDSEENIPIARKKASRNYNQEEQVYAMHVFGGFSGTPSPAHSSLTLGLIQDPKPLNALPASPNSIQEEASPVENKISPSHEDLTDVDKDTIYN</sequence>
<dbReference type="EMBL" id="JASCZI010272011">
    <property type="protein sequence ID" value="MED6219174.1"/>
    <property type="molecule type" value="Genomic_DNA"/>
</dbReference>
<evidence type="ECO:0000313" key="3">
    <source>
        <dbReference type="Proteomes" id="UP001341840"/>
    </source>
</evidence>
<proteinExistence type="predicted"/>
<protein>
    <submittedName>
        <fullName evidence="2">Uncharacterized protein</fullName>
    </submittedName>
</protein>
<feature type="compositionally biased region" description="Basic residues" evidence="1">
    <location>
        <begin position="29"/>
        <end position="38"/>
    </location>
</feature>